<protein>
    <recommendedName>
        <fullName evidence="4">SH3 domain-containing protein</fullName>
    </recommendedName>
</protein>
<evidence type="ECO:0000313" key="2">
    <source>
        <dbReference type="EMBL" id="VDM71381.1"/>
    </source>
</evidence>
<evidence type="ECO:0008006" key="4">
    <source>
        <dbReference type="Google" id="ProtNLM"/>
    </source>
</evidence>
<evidence type="ECO:0000313" key="3">
    <source>
        <dbReference type="Proteomes" id="UP000270094"/>
    </source>
</evidence>
<dbReference type="Proteomes" id="UP000270094">
    <property type="component" value="Unassembled WGS sequence"/>
</dbReference>
<evidence type="ECO:0000256" key="1">
    <source>
        <dbReference type="SAM" id="MobiDB-lite"/>
    </source>
</evidence>
<organism evidence="2 3">
    <name type="scientific">Strongylus vulgaris</name>
    <name type="common">Blood worm</name>
    <dbReference type="NCBI Taxonomy" id="40348"/>
    <lineage>
        <taxon>Eukaryota</taxon>
        <taxon>Metazoa</taxon>
        <taxon>Ecdysozoa</taxon>
        <taxon>Nematoda</taxon>
        <taxon>Chromadorea</taxon>
        <taxon>Rhabditida</taxon>
        <taxon>Rhabditina</taxon>
        <taxon>Rhabditomorpha</taxon>
        <taxon>Strongyloidea</taxon>
        <taxon>Strongylidae</taxon>
        <taxon>Strongylus</taxon>
    </lineage>
</organism>
<reference evidence="2 3" key="1">
    <citation type="submission" date="2018-11" db="EMBL/GenBank/DDBJ databases">
        <authorList>
            <consortium name="Pathogen Informatics"/>
        </authorList>
    </citation>
    <scope>NUCLEOTIDE SEQUENCE [LARGE SCALE GENOMIC DNA]</scope>
</reference>
<feature type="compositionally biased region" description="Polar residues" evidence="1">
    <location>
        <begin position="8"/>
        <end position="19"/>
    </location>
</feature>
<keyword evidence="3" id="KW-1185">Reference proteome</keyword>
<dbReference type="AlphaFoldDB" id="A0A3P7IDX1"/>
<feature type="region of interest" description="Disordered" evidence="1">
    <location>
        <begin position="1"/>
        <end position="21"/>
    </location>
</feature>
<dbReference type="OrthoDB" id="5340910at2759"/>
<proteinExistence type="predicted"/>
<accession>A0A3P7IDX1</accession>
<dbReference type="EMBL" id="UYYB01020175">
    <property type="protein sequence ID" value="VDM71381.1"/>
    <property type="molecule type" value="Genomic_DNA"/>
</dbReference>
<sequence length="88" mass="9780">MQAKTKADTNPSNVETQQQVKHEDSMFVALASLKATEAGDLSISEGEKLDIIQTRSKFSPLHICTSTGSLKQATFQGRWLVDGKKREW</sequence>
<name>A0A3P7IDX1_STRVU</name>
<gene>
    <name evidence="2" type="ORF">SVUK_LOCUS6379</name>
</gene>